<dbReference type="InterPro" id="IPR001619">
    <property type="entry name" value="Sec1-like"/>
</dbReference>
<accession>A0A7C8I9X6</accession>
<dbReference type="InterPro" id="IPR043127">
    <property type="entry name" value="Sec-1-like_dom3a"/>
</dbReference>
<comment type="similarity">
    <text evidence="1">Belongs to the STXBP/unc-18/SEC1 family.</text>
</comment>
<proteinExistence type="inferred from homology"/>
<dbReference type="InterPro" id="IPR036045">
    <property type="entry name" value="Sec1-like_sf"/>
</dbReference>
<dbReference type="Gene3D" id="3.40.50.2060">
    <property type="match status" value="1"/>
</dbReference>
<dbReference type="EMBL" id="JAADJZ010000006">
    <property type="protein sequence ID" value="KAF2874334.1"/>
    <property type="molecule type" value="Genomic_DNA"/>
</dbReference>
<dbReference type="PIRSF" id="PIRSF005715">
    <property type="entry name" value="VPS45_Sec1"/>
    <property type="match status" value="1"/>
</dbReference>
<name>A0A7C8I9X6_9PLEO</name>
<organism evidence="3 4">
    <name type="scientific">Massariosphaeria phaeospora</name>
    <dbReference type="NCBI Taxonomy" id="100035"/>
    <lineage>
        <taxon>Eukaryota</taxon>
        <taxon>Fungi</taxon>
        <taxon>Dikarya</taxon>
        <taxon>Ascomycota</taxon>
        <taxon>Pezizomycotina</taxon>
        <taxon>Dothideomycetes</taxon>
        <taxon>Pleosporomycetidae</taxon>
        <taxon>Pleosporales</taxon>
        <taxon>Pleosporales incertae sedis</taxon>
        <taxon>Massariosphaeria</taxon>
    </lineage>
</organism>
<dbReference type="AlphaFoldDB" id="A0A7C8I9X6"/>
<evidence type="ECO:0000313" key="4">
    <source>
        <dbReference type="Proteomes" id="UP000481861"/>
    </source>
</evidence>
<dbReference type="OrthoDB" id="10251230at2759"/>
<dbReference type="InterPro" id="IPR043154">
    <property type="entry name" value="Sec-1-like_dom1"/>
</dbReference>
<sequence>MATLRDKQIASIKRILNLNAPTQPDDGQAESDTHGSLPAKSPILSKTGEPIWKVLVFDDLGRDVISSVLRVNDLRTWGVTIHLNINTTRHTIPDVPVIYLCEPSTENLAIITSDLSRSLYSPAYINFLSSIPRPLLEDFAAQTVSSGTQEHLAQIYDQYLNFIVSEPDLFSLGMPGAYSTLNSASTSDQQVDATVERIVNGLFSVTVTMGVMPIIRCPKGGAAELVCAKLDRKLRDHVLNSRTNLFSGGDQKALASSRPVLIIVDRNVDLIPMFSHSWIYQSLIYDVLSMQLNKITMSVPVDKDHPEKGTKKQAYDLQASDYFWLRNASLPFPQVAEDVTNEWNKYQDDANDVTKKTGTSSIDDLQGDSSQFAAHLKGAMALLPELKERKATITMHMNILESLMEGIKNRKLDQYFQLEEELSKQTKSQILDLIKDSDKGTEPLDKLRLFLQWYLTTEQEVSRVDLESFTQALEAAGADTTSIKYVKTVRQLTRMTMISAAPTQPAQTSSQLFGGFSSLSSRVTDRFKEAGLGANFDGILSGIKNFLPANKDLTLTKITESLMDPQNASSSALQTTEKYLYFDPRSANARGTLPPASQARNQQGNVGRGIEASFGQRRQGFSEALVFTVGGGSMDEYNNLLEWSKRTGAGSAAGTGQKRRIVYGSTALMSATEFLTKDLAQLGREST</sequence>
<dbReference type="Gene3D" id="1.25.40.60">
    <property type="match status" value="1"/>
</dbReference>
<keyword evidence="4" id="KW-1185">Reference proteome</keyword>
<protein>
    <submittedName>
        <fullName evidence="3">SEC1 family transport protein-like protein SLY1</fullName>
    </submittedName>
</protein>
<comment type="caution">
    <text evidence="3">The sequence shown here is derived from an EMBL/GenBank/DDBJ whole genome shotgun (WGS) entry which is preliminary data.</text>
</comment>
<evidence type="ECO:0000256" key="1">
    <source>
        <dbReference type="ARBA" id="ARBA00009884"/>
    </source>
</evidence>
<dbReference type="SUPFAM" id="SSF56815">
    <property type="entry name" value="Sec1/munc18-like (SM) proteins"/>
    <property type="match status" value="1"/>
</dbReference>
<reference evidence="3 4" key="1">
    <citation type="submission" date="2020-01" db="EMBL/GenBank/DDBJ databases">
        <authorList>
            <consortium name="DOE Joint Genome Institute"/>
            <person name="Haridas S."/>
            <person name="Albert R."/>
            <person name="Binder M."/>
            <person name="Bloem J."/>
            <person name="Labutti K."/>
            <person name="Salamov A."/>
            <person name="Andreopoulos B."/>
            <person name="Baker S.E."/>
            <person name="Barry K."/>
            <person name="Bills G."/>
            <person name="Bluhm B.H."/>
            <person name="Cannon C."/>
            <person name="Castanera R."/>
            <person name="Culley D.E."/>
            <person name="Daum C."/>
            <person name="Ezra D."/>
            <person name="Gonzalez J.B."/>
            <person name="Henrissat B."/>
            <person name="Kuo A."/>
            <person name="Liang C."/>
            <person name="Lipzen A."/>
            <person name="Lutzoni F."/>
            <person name="Magnuson J."/>
            <person name="Mondo S."/>
            <person name="Nolan M."/>
            <person name="Ohm R."/>
            <person name="Pangilinan J."/>
            <person name="Park H.-J.H."/>
            <person name="Ramirez L."/>
            <person name="Alfaro M."/>
            <person name="Sun H."/>
            <person name="Tritt A."/>
            <person name="Yoshinaga Y."/>
            <person name="Zwiers L.-H.L."/>
            <person name="Turgeon B.G."/>
            <person name="Goodwin S.B."/>
            <person name="Spatafora J.W."/>
            <person name="Crous P.W."/>
            <person name="Grigoriev I.V."/>
        </authorList>
    </citation>
    <scope>NUCLEOTIDE SEQUENCE [LARGE SCALE GENOMIC DNA]</scope>
    <source>
        <strain evidence="3 4">CBS 611.86</strain>
    </source>
</reference>
<dbReference type="Gene3D" id="3.40.50.1910">
    <property type="match status" value="1"/>
</dbReference>
<dbReference type="GO" id="GO:0016192">
    <property type="term" value="P:vesicle-mediated transport"/>
    <property type="evidence" value="ECO:0007669"/>
    <property type="project" value="InterPro"/>
</dbReference>
<evidence type="ECO:0000256" key="2">
    <source>
        <dbReference type="SAM" id="MobiDB-lite"/>
    </source>
</evidence>
<dbReference type="InterPro" id="IPR027482">
    <property type="entry name" value="Sec1-like_dom2"/>
</dbReference>
<dbReference type="Proteomes" id="UP000481861">
    <property type="component" value="Unassembled WGS sequence"/>
</dbReference>
<feature type="region of interest" description="Disordered" evidence="2">
    <location>
        <begin position="19"/>
        <end position="42"/>
    </location>
</feature>
<dbReference type="PANTHER" id="PTHR11679">
    <property type="entry name" value="VESICLE PROTEIN SORTING-ASSOCIATED"/>
    <property type="match status" value="1"/>
</dbReference>
<dbReference type="Pfam" id="PF00995">
    <property type="entry name" value="Sec1"/>
    <property type="match status" value="1"/>
</dbReference>
<evidence type="ECO:0000313" key="3">
    <source>
        <dbReference type="EMBL" id="KAF2874334.1"/>
    </source>
</evidence>
<dbReference type="Gene3D" id="3.90.830.10">
    <property type="entry name" value="Syntaxin Binding Protein 1, Chain A, domain 2"/>
    <property type="match status" value="1"/>
</dbReference>
<gene>
    <name evidence="3" type="ORF">BDV95DRAFT_565986</name>
</gene>